<dbReference type="GO" id="GO:0051536">
    <property type="term" value="F:iron-sulfur cluster binding"/>
    <property type="evidence" value="ECO:0007669"/>
    <property type="project" value="InterPro"/>
</dbReference>
<evidence type="ECO:0000259" key="3">
    <source>
        <dbReference type="PROSITE" id="PS51085"/>
    </source>
</evidence>
<organism evidence="4">
    <name type="scientific">marine sediment metagenome</name>
    <dbReference type="NCBI Taxonomy" id="412755"/>
    <lineage>
        <taxon>unclassified sequences</taxon>
        <taxon>metagenomes</taxon>
        <taxon>ecological metagenomes</taxon>
    </lineage>
</organism>
<dbReference type="GO" id="GO:0016491">
    <property type="term" value="F:oxidoreductase activity"/>
    <property type="evidence" value="ECO:0007669"/>
    <property type="project" value="UniProtKB-KW"/>
</dbReference>
<dbReference type="AlphaFoldDB" id="X0TYB5"/>
<dbReference type="CDD" id="cd00207">
    <property type="entry name" value="fer2"/>
    <property type="match status" value="1"/>
</dbReference>
<dbReference type="InterPro" id="IPR009051">
    <property type="entry name" value="Helical_ferredxn"/>
</dbReference>
<evidence type="ECO:0000256" key="2">
    <source>
        <dbReference type="SAM" id="MobiDB-lite"/>
    </source>
</evidence>
<keyword evidence="1" id="KW-0560">Oxidoreductase</keyword>
<dbReference type="Gene3D" id="3.10.20.440">
    <property type="entry name" value="2Fe-2S iron-sulphur cluster binding domain, sarcosine oxidase, alpha subunit, N-terminal domain"/>
    <property type="match status" value="1"/>
</dbReference>
<feature type="region of interest" description="Disordered" evidence="2">
    <location>
        <begin position="1"/>
        <end position="23"/>
    </location>
</feature>
<evidence type="ECO:0000256" key="1">
    <source>
        <dbReference type="ARBA" id="ARBA00023002"/>
    </source>
</evidence>
<sequence length="181" mass="19433">MHNDQVGEKHPHDGGIGQDDAGEPELSLEPCRLEIDGKQVEARAGETILEAAHRAGINIAAMCADPRIKPTGDCELCNVVLDGQTDLVKACMTVAKEGMTVQTENLELKALRKDRLNTYLSDHNAYCQPPCTAACPAGIDIAGYIDLILQKDYAGSTALIKEMLPLPGVLGRVCPRPCEDP</sequence>
<dbReference type="InterPro" id="IPR036010">
    <property type="entry name" value="2Fe-2S_ferredoxin-like_sf"/>
</dbReference>
<dbReference type="InterPro" id="IPR028261">
    <property type="entry name" value="DPD_II"/>
</dbReference>
<dbReference type="PROSITE" id="PS51085">
    <property type="entry name" value="2FE2S_FER_2"/>
    <property type="match status" value="1"/>
</dbReference>
<protein>
    <recommendedName>
        <fullName evidence="3">2Fe-2S ferredoxin-type domain-containing protein</fullName>
    </recommendedName>
</protein>
<proteinExistence type="predicted"/>
<feature type="compositionally biased region" description="Basic and acidic residues" evidence="2">
    <location>
        <begin position="1"/>
        <end position="13"/>
    </location>
</feature>
<dbReference type="InterPro" id="IPR001041">
    <property type="entry name" value="2Fe-2S_ferredoxin-type"/>
</dbReference>
<feature type="domain" description="2Fe-2S ferredoxin-type" evidence="3">
    <location>
        <begin position="24"/>
        <end position="107"/>
    </location>
</feature>
<feature type="non-terminal residue" evidence="4">
    <location>
        <position position="181"/>
    </location>
</feature>
<dbReference type="SUPFAM" id="SSF54292">
    <property type="entry name" value="2Fe-2S ferredoxin-like"/>
    <property type="match status" value="1"/>
</dbReference>
<dbReference type="Gene3D" id="1.10.1060.10">
    <property type="entry name" value="Alpha-helical ferredoxin"/>
    <property type="match status" value="1"/>
</dbReference>
<evidence type="ECO:0000313" key="4">
    <source>
        <dbReference type="EMBL" id="GAF92131.1"/>
    </source>
</evidence>
<dbReference type="EMBL" id="BARS01016913">
    <property type="protein sequence ID" value="GAF92131.1"/>
    <property type="molecule type" value="Genomic_DNA"/>
</dbReference>
<dbReference type="Pfam" id="PF14691">
    <property type="entry name" value="Fer4_20"/>
    <property type="match status" value="1"/>
</dbReference>
<accession>X0TYB5</accession>
<reference evidence="4" key="1">
    <citation type="journal article" date="2014" name="Front. Microbiol.">
        <title>High frequency of phylogenetically diverse reductive dehalogenase-homologous genes in deep subseafloor sedimentary metagenomes.</title>
        <authorList>
            <person name="Kawai M."/>
            <person name="Futagami T."/>
            <person name="Toyoda A."/>
            <person name="Takaki Y."/>
            <person name="Nishi S."/>
            <person name="Hori S."/>
            <person name="Arai W."/>
            <person name="Tsubouchi T."/>
            <person name="Morono Y."/>
            <person name="Uchiyama I."/>
            <person name="Ito T."/>
            <person name="Fujiyama A."/>
            <person name="Inagaki F."/>
            <person name="Takami H."/>
        </authorList>
    </citation>
    <scope>NUCLEOTIDE SEQUENCE</scope>
    <source>
        <strain evidence="4">Expedition CK06-06</strain>
    </source>
</reference>
<dbReference type="Pfam" id="PF13510">
    <property type="entry name" value="Fer2_4"/>
    <property type="match status" value="1"/>
</dbReference>
<name>X0TYB5_9ZZZZ</name>
<gene>
    <name evidence="4" type="ORF">S01H1_27735</name>
</gene>
<dbReference type="InterPro" id="IPR042204">
    <property type="entry name" value="2Fe-2S-bd_N"/>
</dbReference>
<comment type="caution">
    <text evidence="4">The sequence shown here is derived from an EMBL/GenBank/DDBJ whole genome shotgun (WGS) entry which is preliminary data.</text>
</comment>
<dbReference type="SUPFAM" id="SSF46548">
    <property type="entry name" value="alpha-helical ferredoxin"/>
    <property type="match status" value="1"/>
</dbReference>